<gene>
    <name evidence="1" type="ORF">FOC4_g10004989</name>
</gene>
<proteinExistence type="predicted"/>
<evidence type="ECO:0000313" key="2">
    <source>
        <dbReference type="Proteomes" id="UP000016929"/>
    </source>
</evidence>
<dbReference type="Proteomes" id="UP000016929">
    <property type="component" value="Unassembled WGS sequence"/>
</dbReference>
<dbReference type="AlphaFoldDB" id="N1RSM6"/>
<dbReference type="HOGENOM" id="CLU_042091_1_0_1"/>
<evidence type="ECO:0008006" key="3">
    <source>
        <dbReference type="Google" id="ProtNLM"/>
    </source>
</evidence>
<dbReference type="InterPro" id="IPR025213">
    <property type="entry name" value="Sim4_Fta2"/>
</dbReference>
<sequence>MPRKRRVLSFPQKLPPCDGPKLNIFPYHKSRIQWLERLDGDGDVTSSQGYVFRALIRGREYAVKVFKFFDPMSTEYFWGPLLGEDTSLDTAAYYTDPFYAECRAYAYGRIREATDGKILKSDVAVASHGFLFLESKDQEALQNRNIDLGLDSVDIDYQRSTIGGLRARAIVKGVASSKSGITSTSMRKILGKVVSMNKAGIYNMDIRIDNFRDGRLVDFGSSWTEPHALLDSLSHEAATESKLADRVMFDQMIEDEELKNGGEVKAIHHMQLRSQIKRH</sequence>
<dbReference type="OrthoDB" id="3432781at2759"/>
<dbReference type="Pfam" id="PF13095">
    <property type="entry name" value="FTA2"/>
    <property type="match status" value="1"/>
</dbReference>
<evidence type="ECO:0000313" key="1">
    <source>
        <dbReference type="EMBL" id="EMT68894.1"/>
    </source>
</evidence>
<accession>N1RSM6</accession>
<reference evidence="2" key="1">
    <citation type="submission" date="2012-09" db="EMBL/GenBank/DDBJ databases">
        <title>Genome sequencing and comparative transcriptomics of race 1 and race 4 of banana pathogen: Fusarium oxysporum f. sp. cubense.</title>
        <authorList>
            <person name="Fang X."/>
            <person name="Huang J."/>
        </authorList>
    </citation>
    <scope>NUCLEOTIDE SEQUENCE [LARGE SCALE GENOMIC DNA]</scope>
    <source>
        <strain evidence="2">race 4</strain>
    </source>
</reference>
<dbReference type="STRING" id="1229665.N1RSM6"/>
<reference evidence="2" key="2">
    <citation type="journal article" date="2014" name="PLoS ONE">
        <title>Genome and Transcriptome Analysis of the Fungal Pathogen Fusarium oxysporum f. sp. cubense Causing Banana Vascular Wilt Disease.</title>
        <authorList>
            <person name="Guo L."/>
            <person name="Han L."/>
            <person name="Yang L."/>
            <person name="Zeng H."/>
            <person name="Fan D."/>
            <person name="Zhu Y."/>
            <person name="Feng Y."/>
            <person name="Wang G."/>
            <person name="Peng C."/>
            <person name="Jiang X."/>
            <person name="Zhou D."/>
            <person name="Ni P."/>
            <person name="Liang C."/>
            <person name="Liu L."/>
            <person name="Wang J."/>
            <person name="Mao C."/>
            <person name="Fang X."/>
            <person name="Peng M."/>
            <person name="Huang J."/>
        </authorList>
    </citation>
    <scope>NUCLEOTIDE SEQUENCE [LARGE SCALE GENOMIC DNA]</scope>
    <source>
        <strain evidence="2">race 4</strain>
    </source>
</reference>
<name>N1RSM6_FUSC4</name>
<organism evidence="1 2">
    <name type="scientific">Fusarium oxysporum f. sp. cubense (strain race 4)</name>
    <name type="common">Panama disease fungus</name>
    <dbReference type="NCBI Taxonomy" id="2502994"/>
    <lineage>
        <taxon>Eukaryota</taxon>
        <taxon>Fungi</taxon>
        <taxon>Dikarya</taxon>
        <taxon>Ascomycota</taxon>
        <taxon>Pezizomycotina</taxon>
        <taxon>Sordariomycetes</taxon>
        <taxon>Hypocreomycetidae</taxon>
        <taxon>Hypocreales</taxon>
        <taxon>Nectriaceae</taxon>
        <taxon>Fusarium</taxon>
        <taxon>Fusarium oxysporum species complex</taxon>
    </lineage>
</organism>
<keyword evidence="2" id="KW-1185">Reference proteome</keyword>
<dbReference type="EMBL" id="KB726480">
    <property type="protein sequence ID" value="EMT68894.1"/>
    <property type="molecule type" value="Genomic_DNA"/>
</dbReference>
<protein>
    <recommendedName>
        <fullName evidence="3">Protein kinase domain-containing protein</fullName>
    </recommendedName>
</protein>